<sequence length="46" mass="5570">MSKNFEKVKRFYDAKLWPLSWVVNAVDKWITAAEYQEITGKEYEKE</sequence>
<gene>
    <name evidence="1" type="ORF">DS742_19145</name>
</gene>
<name>A0A3E2N8H7_9FIRM</name>
<organism evidence="1 2">
    <name type="scientific">Lacrimispora amygdalina</name>
    <dbReference type="NCBI Taxonomy" id="253257"/>
    <lineage>
        <taxon>Bacteria</taxon>
        <taxon>Bacillati</taxon>
        <taxon>Bacillota</taxon>
        <taxon>Clostridia</taxon>
        <taxon>Lachnospirales</taxon>
        <taxon>Lachnospiraceae</taxon>
        <taxon>Lacrimispora</taxon>
    </lineage>
</organism>
<evidence type="ECO:0000313" key="1">
    <source>
        <dbReference type="EMBL" id="RFZ77308.1"/>
    </source>
</evidence>
<proteinExistence type="predicted"/>
<dbReference type="Proteomes" id="UP000260680">
    <property type="component" value="Unassembled WGS sequence"/>
</dbReference>
<dbReference type="Pfam" id="PF09693">
    <property type="entry name" value="Phage_XkdX"/>
    <property type="match status" value="1"/>
</dbReference>
<accession>A0A3E2N8H7</accession>
<dbReference type="RefSeq" id="WP_117418577.1">
    <property type="nucleotide sequence ID" value="NZ_QOHO01000064.1"/>
</dbReference>
<reference evidence="1 2" key="1">
    <citation type="submission" date="2018-07" db="EMBL/GenBank/DDBJ databases">
        <title>New species, Clostridium PI-S10-A1B.</title>
        <authorList>
            <person name="Krishna G."/>
            <person name="Summeta K."/>
            <person name="Shikha S."/>
            <person name="Prabhu P.B."/>
            <person name="Suresh K."/>
        </authorList>
    </citation>
    <scope>NUCLEOTIDE SEQUENCE [LARGE SCALE GENOMIC DNA]</scope>
    <source>
        <strain evidence="1 2">PI-S10-A1B</strain>
    </source>
</reference>
<dbReference type="AlphaFoldDB" id="A0A3E2N8H7"/>
<dbReference type="InterPro" id="IPR010022">
    <property type="entry name" value="XkdX"/>
</dbReference>
<protein>
    <submittedName>
        <fullName evidence="1">XkdX family protein</fullName>
    </submittedName>
</protein>
<comment type="caution">
    <text evidence="1">The sequence shown here is derived from an EMBL/GenBank/DDBJ whole genome shotgun (WGS) entry which is preliminary data.</text>
</comment>
<dbReference type="OrthoDB" id="1779343at2"/>
<evidence type="ECO:0000313" key="2">
    <source>
        <dbReference type="Proteomes" id="UP000260680"/>
    </source>
</evidence>
<dbReference type="EMBL" id="QOHO01000064">
    <property type="protein sequence ID" value="RFZ77308.1"/>
    <property type="molecule type" value="Genomic_DNA"/>
</dbReference>